<dbReference type="SMART" id="SM00175">
    <property type="entry name" value="RAB"/>
    <property type="match status" value="1"/>
</dbReference>
<evidence type="ECO:0000313" key="2">
    <source>
        <dbReference type="Proteomes" id="UP000887565"/>
    </source>
</evidence>
<dbReference type="SUPFAM" id="SSF52540">
    <property type="entry name" value="P-loop containing nucleoside triphosphate hydrolases"/>
    <property type="match status" value="1"/>
</dbReference>
<dbReference type="InterPro" id="IPR001806">
    <property type="entry name" value="Small_GTPase"/>
</dbReference>
<proteinExistence type="predicted"/>
<name>A0A915KWB2_ROMCU</name>
<feature type="compositionally biased region" description="Polar residues" evidence="1">
    <location>
        <begin position="187"/>
        <end position="201"/>
    </location>
</feature>
<keyword evidence="2" id="KW-1185">Reference proteome</keyword>
<evidence type="ECO:0000256" key="1">
    <source>
        <dbReference type="SAM" id="MobiDB-lite"/>
    </source>
</evidence>
<protein>
    <submittedName>
        <fullName evidence="3">Uncharacterized protein</fullName>
    </submittedName>
</protein>
<reference evidence="3" key="1">
    <citation type="submission" date="2022-11" db="UniProtKB">
        <authorList>
            <consortium name="WormBaseParasite"/>
        </authorList>
    </citation>
    <scope>IDENTIFICATION</scope>
</reference>
<dbReference type="PRINTS" id="PR00449">
    <property type="entry name" value="RASTRNSFRMNG"/>
</dbReference>
<dbReference type="PANTHER" id="PTHR46350">
    <property type="entry name" value="RAS LIKE FAMILY 10 MEMBER B-RELATED"/>
    <property type="match status" value="1"/>
</dbReference>
<dbReference type="Pfam" id="PF00071">
    <property type="entry name" value="Ras"/>
    <property type="match status" value="1"/>
</dbReference>
<dbReference type="Proteomes" id="UP000887565">
    <property type="component" value="Unplaced"/>
</dbReference>
<dbReference type="Gene3D" id="3.40.50.300">
    <property type="entry name" value="P-loop containing nucleotide triphosphate hydrolases"/>
    <property type="match status" value="1"/>
</dbReference>
<organism evidence="2 3">
    <name type="scientific">Romanomermis culicivorax</name>
    <name type="common">Nematode worm</name>
    <dbReference type="NCBI Taxonomy" id="13658"/>
    <lineage>
        <taxon>Eukaryota</taxon>
        <taxon>Metazoa</taxon>
        <taxon>Ecdysozoa</taxon>
        <taxon>Nematoda</taxon>
        <taxon>Enoplea</taxon>
        <taxon>Dorylaimia</taxon>
        <taxon>Mermithida</taxon>
        <taxon>Mermithoidea</taxon>
        <taxon>Mermithidae</taxon>
        <taxon>Romanomermis</taxon>
    </lineage>
</organism>
<dbReference type="InterPro" id="IPR052661">
    <property type="entry name" value="Ras-like_GTPase_Reg"/>
</dbReference>
<evidence type="ECO:0000313" key="3">
    <source>
        <dbReference type="WBParaSite" id="nRc.2.0.1.t41830-RA"/>
    </source>
</evidence>
<accession>A0A915KWB2</accession>
<dbReference type="GO" id="GO:0005525">
    <property type="term" value="F:GTP binding"/>
    <property type="evidence" value="ECO:0007669"/>
    <property type="project" value="InterPro"/>
</dbReference>
<dbReference type="PROSITE" id="PS51419">
    <property type="entry name" value="RAB"/>
    <property type="match status" value="1"/>
</dbReference>
<sequence length="375" mass="42612">MYSTKYEENGSSIKVVVLGGPSTGKSSLIEQYVHQQFSDQHQVTKACRVYCTTVTVNDSRLYDVEILDTPPVFDFPTDADQEWRSGLTGYGLRKADVYFVVLDVTSPQSYLITQKLVRQVLASSKPESKIFIIANKYDLLENKSFSLCICVYLLSSMLRRKKSTSNNPQLVQINISRIFNNSSSNSPRQQNFLPSPSESVSSPFNRLILNFTDGGLQQQQQRHNRHHSGRDRQCANRKMTTGDQFHRDKKSGKQEQKFNYFFEKMAKKCGKHSQCDSQNEKFTLIFGQQNSIGNSNNTNLHSVMNNLEKNIPLLTCSAKFNWRVTAIFRQAIFSLQDNQDQRCVSASSNSLSNSPMPAMIKGCRRSRSSKACKIQ</sequence>
<feature type="region of interest" description="Disordered" evidence="1">
    <location>
        <begin position="181"/>
        <end position="201"/>
    </location>
</feature>
<dbReference type="SMART" id="SM00173">
    <property type="entry name" value="RAS"/>
    <property type="match status" value="1"/>
</dbReference>
<dbReference type="PANTHER" id="PTHR46350:SF2">
    <property type="entry name" value="RAS LIKE FAMILY 10 MEMBER B"/>
    <property type="match status" value="1"/>
</dbReference>
<dbReference type="AlphaFoldDB" id="A0A915KWB2"/>
<dbReference type="InterPro" id="IPR027417">
    <property type="entry name" value="P-loop_NTPase"/>
</dbReference>
<dbReference type="GO" id="GO:0003924">
    <property type="term" value="F:GTPase activity"/>
    <property type="evidence" value="ECO:0007669"/>
    <property type="project" value="InterPro"/>
</dbReference>
<dbReference type="WBParaSite" id="nRc.2.0.1.t41830-RA">
    <property type="protein sequence ID" value="nRc.2.0.1.t41830-RA"/>
    <property type="gene ID" value="nRc.2.0.1.g41830"/>
</dbReference>